<dbReference type="PANTHER" id="PTHR43280">
    <property type="entry name" value="ARAC-FAMILY TRANSCRIPTIONAL REGULATOR"/>
    <property type="match status" value="1"/>
</dbReference>
<evidence type="ECO:0000259" key="4">
    <source>
        <dbReference type="PROSITE" id="PS01124"/>
    </source>
</evidence>
<comment type="caution">
    <text evidence="5">The sequence shown here is derived from an EMBL/GenBank/DDBJ whole genome shotgun (WGS) entry which is preliminary data.</text>
</comment>
<dbReference type="SUPFAM" id="SSF51215">
    <property type="entry name" value="Regulatory protein AraC"/>
    <property type="match status" value="1"/>
</dbReference>
<dbReference type="Pfam" id="PF12833">
    <property type="entry name" value="HTH_18"/>
    <property type="match status" value="1"/>
</dbReference>
<dbReference type="Proteomes" id="UP000676325">
    <property type="component" value="Unassembled WGS sequence"/>
</dbReference>
<dbReference type="PANTHER" id="PTHR43280:SF32">
    <property type="entry name" value="TRANSCRIPTIONAL REGULATORY PROTEIN"/>
    <property type="match status" value="1"/>
</dbReference>
<evidence type="ECO:0000256" key="3">
    <source>
        <dbReference type="ARBA" id="ARBA00023163"/>
    </source>
</evidence>
<protein>
    <submittedName>
        <fullName evidence="5">AraC family transcriptional regulator</fullName>
    </submittedName>
</protein>
<evidence type="ECO:0000313" key="6">
    <source>
        <dbReference type="Proteomes" id="UP000676325"/>
    </source>
</evidence>
<evidence type="ECO:0000256" key="1">
    <source>
        <dbReference type="ARBA" id="ARBA00023015"/>
    </source>
</evidence>
<dbReference type="SUPFAM" id="SSF46689">
    <property type="entry name" value="Homeodomain-like"/>
    <property type="match status" value="1"/>
</dbReference>
<feature type="domain" description="HTH araC/xylS-type" evidence="4">
    <location>
        <begin position="192"/>
        <end position="294"/>
    </location>
</feature>
<organism evidence="5 6">
    <name type="scientific">Actinospica acidithermotolerans</name>
    <dbReference type="NCBI Taxonomy" id="2828514"/>
    <lineage>
        <taxon>Bacteria</taxon>
        <taxon>Bacillati</taxon>
        <taxon>Actinomycetota</taxon>
        <taxon>Actinomycetes</taxon>
        <taxon>Catenulisporales</taxon>
        <taxon>Actinospicaceae</taxon>
        <taxon>Actinospica</taxon>
    </lineage>
</organism>
<dbReference type="GO" id="GO:0043565">
    <property type="term" value="F:sequence-specific DNA binding"/>
    <property type="evidence" value="ECO:0007669"/>
    <property type="project" value="InterPro"/>
</dbReference>
<dbReference type="Gene3D" id="1.10.10.60">
    <property type="entry name" value="Homeodomain-like"/>
    <property type="match status" value="1"/>
</dbReference>
<dbReference type="InterPro" id="IPR037923">
    <property type="entry name" value="HTH-like"/>
</dbReference>
<evidence type="ECO:0000256" key="2">
    <source>
        <dbReference type="ARBA" id="ARBA00023125"/>
    </source>
</evidence>
<accession>A0A941INC8</accession>
<dbReference type="InterPro" id="IPR018060">
    <property type="entry name" value="HTH_AraC"/>
</dbReference>
<dbReference type="GO" id="GO:0003700">
    <property type="term" value="F:DNA-binding transcription factor activity"/>
    <property type="evidence" value="ECO:0007669"/>
    <property type="project" value="InterPro"/>
</dbReference>
<dbReference type="PROSITE" id="PS01124">
    <property type="entry name" value="HTH_ARAC_FAMILY_2"/>
    <property type="match status" value="1"/>
</dbReference>
<reference evidence="5" key="1">
    <citation type="submission" date="2021-04" db="EMBL/GenBank/DDBJ databases">
        <title>Genome based classification of Actinospica acidithermotolerans sp. nov., an actinobacterium isolated from an Indonesian hot spring.</title>
        <authorList>
            <person name="Kusuma A.B."/>
            <person name="Putra K.E."/>
            <person name="Nafisah S."/>
            <person name="Loh J."/>
            <person name="Nouioui I."/>
            <person name="Goodfellow M."/>
        </authorList>
    </citation>
    <scope>NUCLEOTIDE SEQUENCE</scope>
    <source>
        <strain evidence="5">MGRD01-02</strain>
    </source>
</reference>
<evidence type="ECO:0000313" key="5">
    <source>
        <dbReference type="EMBL" id="MBR7830908.1"/>
    </source>
</evidence>
<keyword evidence="6" id="KW-1185">Reference proteome</keyword>
<dbReference type="EMBL" id="JAGSOH010000166">
    <property type="protein sequence ID" value="MBR7830908.1"/>
    <property type="molecule type" value="Genomic_DNA"/>
</dbReference>
<dbReference type="RefSeq" id="WP_212522027.1">
    <property type="nucleotide sequence ID" value="NZ_JAGSOH010000166.1"/>
</dbReference>
<keyword evidence="3" id="KW-0804">Transcription</keyword>
<dbReference type="InterPro" id="IPR009057">
    <property type="entry name" value="Homeodomain-like_sf"/>
</dbReference>
<dbReference type="AlphaFoldDB" id="A0A941INC8"/>
<gene>
    <name evidence="5" type="ORF">KDK95_31680</name>
</gene>
<proteinExistence type="predicted"/>
<keyword evidence="2" id="KW-0238">DNA-binding</keyword>
<dbReference type="SMART" id="SM00342">
    <property type="entry name" value="HTH_ARAC"/>
    <property type="match status" value="1"/>
</dbReference>
<name>A0A941INC8_9ACTN</name>
<sequence>MVDSGQSEIVGLTYDNPDRPRLGLEAMTFAQLRARTKAHIAASPIRADFHQLTVIRSGVASAAVDFVPYACGPGTVLHVRPGQVQRLPAGANGRLTELDAVVLLFTADFPPRTGSVATLLDLEFGPAAVTTDGAEADALHRAAAEILAEYRLLDTRRANPVRLSVGVLRHLTTAMLLRVARAQQPSGDDHANEVFRAFRAAVEQSFTVTRDVQVYASRLGYAPRTLTRACLAATGTSAKQFLDARVALEAKRLLVHTDLNIASIGRAVGFSEATNFGKFFMREVGMTPGAFRAAQ</sequence>
<keyword evidence="1" id="KW-0805">Transcription regulation</keyword>